<evidence type="ECO:0000313" key="1">
    <source>
        <dbReference type="EMBL" id="KDD70771.1"/>
    </source>
</evidence>
<organism evidence="1 2">
    <name type="scientific">Pseudomonas mandelii PD30</name>
    <dbReference type="NCBI Taxonomy" id="1419583"/>
    <lineage>
        <taxon>Bacteria</taxon>
        <taxon>Pseudomonadati</taxon>
        <taxon>Pseudomonadota</taxon>
        <taxon>Gammaproteobacteria</taxon>
        <taxon>Pseudomonadales</taxon>
        <taxon>Pseudomonadaceae</taxon>
        <taxon>Pseudomonas</taxon>
    </lineage>
</organism>
<comment type="caution">
    <text evidence="1">The sequence shown here is derived from an EMBL/GenBank/DDBJ whole genome shotgun (WGS) entry which is preliminary data.</text>
</comment>
<protein>
    <submittedName>
        <fullName evidence="1">Uncharacterized protein</fullName>
    </submittedName>
</protein>
<gene>
    <name evidence="1" type="ORF">V466_01275</name>
</gene>
<evidence type="ECO:0000313" key="2">
    <source>
        <dbReference type="Proteomes" id="UP000026739"/>
    </source>
</evidence>
<reference evidence="1 2" key="1">
    <citation type="submission" date="2013-12" db="EMBL/GenBank/DDBJ databases">
        <authorList>
            <person name="Formusa P.A."/>
            <person name="Habash M."/>
            <person name="Lee H."/>
            <person name="Trevors J.T."/>
        </authorList>
    </citation>
    <scope>NUCLEOTIDE SEQUENCE [LARGE SCALE GENOMIC DNA]</scope>
    <source>
        <strain evidence="1 2">PD30</strain>
    </source>
</reference>
<accession>A0A059L981</accession>
<dbReference type="AlphaFoldDB" id="A0A059L981"/>
<sequence>MTIQSNELEFWDDIFARYLQVKGHQEGWEYAFNNAGRFADLAVEERRERNRIEDKRKDEE</sequence>
<dbReference type="Proteomes" id="UP000026739">
    <property type="component" value="Unassembled WGS sequence"/>
</dbReference>
<name>A0A059L981_9PSED</name>
<dbReference type="EMBL" id="AZQQ01000060">
    <property type="protein sequence ID" value="KDD70771.1"/>
    <property type="molecule type" value="Genomic_DNA"/>
</dbReference>
<proteinExistence type="predicted"/>